<dbReference type="Proteomes" id="UP000054538">
    <property type="component" value="Unassembled WGS sequence"/>
</dbReference>
<keyword evidence="3" id="KW-1185">Reference proteome</keyword>
<gene>
    <name evidence="2" type="ORF">PAXRUDRAFT_20692</name>
</gene>
<dbReference type="OrthoDB" id="2692579at2759"/>
<proteinExistence type="predicted"/>
<evidence type="ECO:0000313" key="3">
    <source>
        <dbReference type="Proteomes" id="UP000054538"/>
    </source>
</evidence>
<feature type="transmembrane region" description="Helical" evidence="1">
    <location>
        <begin position="12"/>
        <end position="32"/>
    </location>
</feature>
<dbReference type="InParanoid" id="A0A0D0D8W9"/>
<keyword evidence="1" id="KW-0812">Transmembrane</keyword>
<reference evidence="2 3" key="1">
    <citation type="submission" date="2014-04" db="EMBL/GenBank/DDBJ databases">
        <authorList>
            <consortium name="DOE Joint Genome Institute"/>
            <person name="Kuo A."/>
            <person name="Kohler A."/>
            <person name="Jargeat P."/>
            <person name="Nagy L.G."/>
            <person name="Floudas D."/>
            <person name="Copeland A."/>
            <person name="Barry K.W."/>
            <person name="Cichocki N."/>
            <person name="Veneault-Fourrey C."/>
            <person name="LaButti K."/>
            <person name="Lindquist E.A."/>
            <person name="Lipzen A."/>
            <person name="Lundell T."/>
            <person name="Morin E."/>
            <person name="Murat C."/>
            <person name="Sun H."/>
            <person name="Tunlid A."/>
            <person name="Henrissat B."/>
            <person name="Grigoriev I.V."/>
            <person name="Hibbett D.S."/>
            <person name="Martin F."/>
            <person name="Nordberg H.P."/>
            <person name="Cantor M.N."/>
            <person name="Hua S.X."/>
        </authorList>
    </citation>
    <scope>NUCLEOTIDE SEQUENCE [LARGE SCALE GENOMIC DNA]</scope>
    <source>
        <strain evidence="2 3">Ve08.2h10</strain>
    </source>
</reference>
<reference evidence="3" key="2">
    <citation type="submission" date="2015-01" db="EMBL/GenBank/DDBJ databases">
        <title>Evolutionary Origins and Diversification of the Mycorrhizal Mutualists.</title>
        <authorList>
            <consortium name="DOE Joint Genome Institute"/>
            <consortium name="Mycorrhizal Genomics Consortium"/>
            <person name="Kohler A."/>
            <person name="Kuo A."/>
            <person name="Nagy L.G."/>
            <person name="Floudas D."/>
            <person name="Copeland A."/>
            <person name="Barry K.W."/>
            <person name="Cichocki N."/>
            <person name="Veneault-Fourrey C."/>
            <person name="LaButti K."/>
            <person name="Lindquist E.A."/>
            <person name="Lipzen A."/>
            <person name="Lundell T."/>
            <person name="Morin E."/>
            <person name="Murat C."/>
            <person name="Riley R."/>
            <person name="Ohm R."/>
            <person name="Sun H."/>
            <person name="Tunlid A."/>
            <person name="Henrissat B."/>
            <person name="Grigoriev I.V."/>
            <person name="Hibbett D.S."/>
            <person name="Martin F."/>
        </authorList>
    </citation>
    <scope>NUCLEOTIDE SEQUENCE [LARGE SCALE GENOMIC DNA]</scope>
    <source>
        <strain evidence="3">Ve08.2h10</strain>
    </source>
</reference>
<evidence type="ECO:0000313" key="2">
    <source>
        <dbReference type="EMBL" id="KIK73590.1"/>
    </source>
</evidence>
<dbReference type="EMBL" id="KN829597">
    <property type="protein sequence ID" value="KIK73590.1"/>
    <property type="molecule type" value="Genomic_DNA"/>
</dbReference>
<protein>
    <submittedName>
        <fullName evidence="2">Uncharacterized protein</fullName>
    </submittedName>
</protein>
<sequence length="234" mass="25683">MLALAYNNPGGSVMLSAWTTVLIIPVVININVKRVQEALNAHDYGTNAKREADLLHWFNVPEIPPIMGPTALIDMASVVLLWSLLEVLSSHFQDLMWGALSPINAMLSSSVSEPTANGTWCIAHRNFDGADMQGCLNFSPAWFQQGRNASTACPEVSATLKARNPDQGSRDWLEQMMVPSAVLLAAMAIMHPDLYTMGREAVICLYQDLAMPHSDDPAFAEMAEMLRLWPLGSQ</sequence>
<keyword evidence="1" id="KW-0472">Membrane</keyword>
<dbReference type="AlphaFoldDB" id="A0A0D0D8W9"/>
<keyword evidence="1" id="KW-1133">Transmembrane helix</keyword>
<name>A0A0D0D8W9_9AGAM</name>
<dbReference type="STRING" id="930991.A0A0D0D8W9"/>
<accession>A0A0D0D8W9</accession>
<evidence type="ECO:0000256" key="1">
    <source>
        <dbReference type="SAM" id="Phobius"/>
    </source>
</evidence>
<dbReference type="HOGENOM" id="CLU_039070_4_0_1"/>
<organism evidence="2 3">
    <name type="scientific">Paxillus rubicundulus Ve08.2h10</name>
    <dbReference type="NCBI Taxonomy" id="930991"/>
    <lineage>
        <taxon>Eukaryota</taxon>
        <taxon>Fungi</taxon>
        <taxon>Dikarya</taxon>
        <taxon>Basidiomycota</taxon>
        <taxon>Agaricomycotina</taxon>
        <taxon>Agaricomycetes</taxon>
        <taxon>Agaricomycetidae</taxon>
        <taxon>Boletales</taxon>
        <taxon>Paxilineae</taxon>
        <taxon>Paxillaceae</taxon>
        <taxon>Paxillus</taxon>
    </lineage>
</organism>